<gene>
    <name evidence="1" type="ORF">LR3_06495</name>
</gene>
<accession>A0A073JM49</accession>
<name>A0A073JM49_LIMRT</name>
<dbReference type="EMBL" id="JOSX01000013">
    <property type="protein sequence ID" value="KEK15438.1"/>
    <property type="molecule type" value="Genomic_DNA"/>
</dbReference>
<reference evidence="1 2" key="1">
    <citation type="submission" date="2014-06" db="EMBL/GenBank/DDBJ databases">
        <title>Genetic determinant of reutericyclin biosynthesis of Lactobacillus reuteri.</title>
        <authorList>
            <person name="Lin X."/>
            <person name="Duar R."/>
            <person name="Walter J."/>
            <person name="Gaenzle M."/>
        </authorList>
    </citation>
    <scope>NUCLEOTIDE SEQUENCE [LARGE SCALE GENOMIC DNA]</scope>
    <source>
        <strain evidence="1 2">LTH2584</strain>
    </source>
</reference>
<comment type="caution">
    <text evidence="1">The sequence shown here is derived from an EMBL/GenBank/DDBJ whole genome shotgun (WGS) entry which is preliminary data.</text>
</comment>
<proteinExistence type="predicted"/>
<dbReference type="PATRIC" id="fig|1598.90.peg.729"/>
<dbReference type="Proteomes" id="UP000027731">
    <property type="component" value="Unassembled WGS sequence"/>
</dbReference>
<evidence type="ECO:0000313" key="1">
    <source>
        <dbReference type="EMBL" id="KEK15438.1"/>
    </source>
</evidence>
<organism evidence="1 2">
    <name type="scientific">Limosilactobacillus reuteri</name>
    <name type="common">Lactobacillus reuteri</name>
    <dbReference type="NCBI Taxonomy" id="1598"/>
    <lineage>
        <taxon>Bacteria</taxon>
        <taxon>Bacillati</taxon>
        <taxon>Bacillota</taxon>
        <taxon>Bacilli</taxon>
        <taxon>Lactobacillales</taxon>
        <taxon>Lactobacillaceae</taxon>
        <taxon>Limosilactobacillus</taxon>
    </lineage>
</organism>
<evidence type="ECO:0000313" key="2">
    <source>
        <dbReference type="Proteomes" id="UP000027731"/>
    </source>
</evidence>
<dbReference type="AlphaFoldDB" id="A0A073JM49"/>
<protein>
    <recommendedName>
        <fullName evidence="3">BppU N-terminal domain-containing protein</fullName>
    </recommendedName>
</protein>
<sequence>MREIKIPNVTQKRTDNSEKYLIQLIDDGKPTLLDQSVNYLAFITCDGSLVTPAGIELTIQDNQLVLDSAKLDLPAGIYHFEIWAEKDGQRAIYPDSGMKRLVINANATDLPNGTVTSLTLDEFVKEFKNLVKDVGNSSNPNQGGSIEASIDTDKRTITINGKSLTIPEPIDLSGLASKNDLAGLVKQTELAEYVKKNDLPNMPSLTDYVKKEELPKQPDLTKYALKSDLPDLTGYAKMTDIPSITGLVKEAELGEYAKKSELPDLSGYALKSELPVVPDLSNYAKKADIPKTPDLSGYATNESVDEKLKDVSVPSIITTNYGTFIQHDPTTVRVINSTHESGSSAFLLFDNGAELHVKDGNVIAAMGGGWNNNFDHIDSNSSFLRNKIEIYMEGNFPITNGLSYDRTLSYTASSTWINFAGCTVKHPYNDSCKYIWDTAHITGDESKVTPGERDMIKAWYEVGLFSDYEVVTYCHAVKKEG</sequence>
<evidence type="ECO:0008006" key="3">
    <source>
        <dbReference type="Google" id="ProtNLM"/>
    </source>
</evidence>